<comment type="caution">
    <text evidence="2">The sequence shown here is derived from an EMBL/GenBank/DDBJ whole genome shotgun (WGS) entry which is preliminary data.</text>
</comment>
<name>A0A4U0UXP9_9PEZI</name>
<organism evidence="2 3">
    <name type="scientific">Friedmanniomyces endolithicus</name>
    <dbReference type="NCBI Taxonomy" id="329885"/>
    <lineage>
        <taxon>Eukaryota</taxon>
        <taxon>Fungi</taxon>
        <taxon>Dikarya</taxon>
        <taxon>Ascomycota</taxon>
        <taxon>Pezizomycotina</taxon>
        <taxon>Dothideomycetes</taxon>
        <taxon>Dothideomycetidae</taxon>
        <taxon>Mycosphaerellales</taxon>
        <taxon>Teratosphaeriaceae</taxon>
        <taxon>Friedmanniomyces</taxon>
    </lineage>
</organism>
<sequence>MDKHDLSLNQSAYTTVPADADADANPAHQPSPPSEQRDRDDDNSTASSRTLPVDEREGVGGGSADYERLGSGSTAEEGEAEEGEDGEEEDMGPPRRRRDAFGASCVSDLDLDSVYEAPTDEELGGGDADAGVGGEGEGVGAGVLAGANEDTSAGPGGGVGGETVEGRNTGLSVLDTVRQFRSLDYTSGSGSSGAAAAAPHAMHRPDALDPDTEARNETNEGIRGFRTRLRHQPGVANFLRPLDNNPADRSQGLNLDGGVATPDAATLAEVNGSGSDDGDRAPLSLHRTRSSKYGYKGKGKEAVYYDPQDMDRNSIASSTADAEPRRERREREPGEPFGHQPESSRDAVATPPADEPTPIRLQRSPQRSPTIAPQPQPSPDSFSDPDPDGPDPESISRPIRAGPRDGRATDRDPGHWSLAPREDATTNTAAEEATRMTVEWLGRSDAEGTSPVDRLEGSTGRQDWEVGLRGPLP</sequence>
<feature type="compositionally biased region" description="Gly residues" evidence="1">
    <location>
        <begin position="154"/>
        <end position="163"/>
    </location>
</feature>
<evidence type="ECO:0000256" key="1">
    <source>
        <dbReference type="SAM" id="MobiDB-lite"/>
    </source>
</evidence>
<dbReference type="EMBL" id="NAJP01000031">
    <property type="protein sequence ID" value="TKA40773.1"/>
    <property type="molecule type" value="Genomic_DNA"/>
</dbReference>
<feature type="compositionally biased region" description="Acidic residues" evidence="1">
    <location>
        <begin position="109"/>
        <end position="124"/>
    </location>
</feature>
<evidence type="ECO:0000313" key="3">
    <source>
        <dbReference type="Proteomes" id="UP000310066"/>
    </source>
</evidence>
<feature type="region of interest" description="Disordered" evidence="1">
    <location>
        <begin position="1"/>
        <end position="168"/>
    </location>
</feature>
<proteinExistence type="predicted"/>
<feature type="compositionally biased region" description="Gly residues" evidence="1">
    <location>
        <begin position="125"/>
        <end position="143"/>
    </location>
</feature>
<reference evidence="2 3" key="1">
    <citation type="submission" date="2017-03" db="EMBL/GenBank/DDBJ databases">
        <title>Genomes of endolithic fungi from Antarctica.</title>
        <authorList>
            <person name="Coleine C."/>
            <person name="Masonjones S."/>
            <person name="Stajich J.E."/>
        </authorList>
    </citation>
    <scope>NUCLEOTIDE SEQUENCE [LARGE SCALE GENOMIC DNA]</scope>
    <source>
        <strain evidence="2 3">CCFEE 5311</strain>
    </source>
</reference>
<dbReference type="Proteomes" id="UP000310066">
    <property type="component" value="Unassembled WGS sequence"/>
</dbReference>
<feature type="region of interest" description="Disordered" evidence="1">
    <location>
        <begin position="236"/>
        <end position="473"/>
    </location>
</feature>
<feature type="compositionally biased region" description="Low complexity" evidence="1">
    <location>
        <begin position="187"/>
        <end position="198"/>
    </location>
</feature>
<dbReference type="AlphaFoldDB" id="A0A4U0UXP9"/>
<dbReference type="OrthoDB" id="3919592at2759"/>
<protein>
    <submittedName>
        <fullName evidence="2">Uncharacterized protein</fullName>
    </submittedName>
</protein>
<evidence type="ECO:0000313" key="2">
    <source>
        <dbReference type="EMBL" id="TKA40773.1"/>
    </source>
</evidence>
<feature type="compositionally biased region" description="Basic and acidic residues" evidence="1">
    <location>
        <begin position="203"/>
        <end position="215"/>
    </location>
</feature>
<feature type="region of interest" description="Disordered" evidence="1">
    <location>
        <begin position="186"/>
        <end position="215"/>
    </location>
</feature>
<accession>A0A4U0UXP9</accession>
<feature type="compositionally biased region" description="Basic and acidic residues" evidence="1">
    <location>
        <begin position="322"/>
        <end position="334"/>
    </location>
</feature>
<gene>
    <name evidence="2" type="ORF">B0A54_08043</name>
</gene>
<feature type="compositionally biased region" description="Basic and acidic residues" evidence="1">
    <location>
        <begin position="402"/>
        <end position="424"/>
    </location>
</feature>
<feature type="compositionally biased region" description="Acidic residues" evidence="1">
    <location>
        <begin position="76"/>
        <end position="91"/>
    </location>
</feature>